<protein>
    <submittedName>
        <fullName evidence="1">Uncharacterized protein</fullName>
    </submittedName>
</protein>
<evidence type="ECO:0000313" key="2">
    <source>
        <dbReference type="Proteomes" id="UP000199467"/>
    </source>
</evidence>
<evidence type="ECO:0000313" key="1">
    <source>
        <dbReference type="EMBL" id="SDC87945.1"/>
    </source>
</evidence>
<organism evidence="1 2">
    <name type="scientific">Ectopseudomonas chengduensis</name>
    <dbReference type="NCBI Taxonomy" id="489632"/>
    <lineage>
        <taxon>Bacteria</taxon>
        <taxon>Pseudomonadati</taxon>
        <taxon>Pseudomonadota</taxon>
        <taxon>Gammaproteobacteria</taxon>
        <taxon>Pseudomonadales</taxon>
        <taxon>Pseudomonadaceae</taxon>
        <taxon>Ectopseudomonas</taxon>
    </lineage>
</organism>
<reference evidence="2" key="1">
    <citation type="submission" date="2016-10" db="EMBL/GenBank/DDBJ databases">
        <authorList>
            <person name="Varghese N."/>
            <person name="Submissions S."/>
        </authorList>
    </citation>
    <scope>NUCLEOTIDE SEQUENCE [LARGE SCALE GENOMIC DNA]</scope>
    <source>
        <strain evidence="2">DSM 26382</strain>
    </source>
</reference>
<name>A0A1G6Q8H5_9GAMM</name>
<dbReference type="EMBL" id="FMZQ01000007">
    <property type="protein sequence ID" value="SDC87945.1"/>
    <property type="molecule type" value="Genomic_DNA"/>
</dbReference>
<keyword evidence="2" id="KW-1185">Reference proteome</keyword>
<dbReference type="GeneID" id="57608937"/>
<dbReference type="Proteomes" id="UP000199467">
    <property type="component" value="Unassembled WGS sequence"/>
</dbReference>
<dbReference type="AlphaFoldDB" id="A0A1G6Q8H5"/>
<accession>A0A1G6Q8H5</accession>
<dbReference type="RefSeq" id="WP_017362447.1">
    <property type="nucleotide sequence ID" value="NZ_FMZQ01000007.1"/>
</dbReference>
<proteinExistence type="predicted"/>
<gene>
    <name evidence="1" type="ORF">SAMN05216576_107285</name>
</gene>
<sequence>MEIRYTAVAATAALMLSVIAIGLSAVAMSRIDGQVYLGSKETATRTVELLCINGFAYELRPSGSDSGDGRLMLQVMTTPVGEPSYDENGREYPRRIGPKNCS</sequence>